<reference evidence="3 4" key="1">
    <citation type="journal article" date="2021" name="BMC Biol.">
        <title>Horizontally acquired antibacterial genes associated with adaptive radiation of ladybird beetles.</title>
        <authorList>
            <person name="Li H.S."/>
            <person name="Tang X.F."/>
            <person name="Huang Y.H."/>
            <person name="Xu Z.Y."/>
            <person name="Chen M.L."/>
            <person name="Du X.Y."/>
            <person name="Qiu B.Y."/>
            <person name="Chen P.T."/>
            <person name="Zhang W."/>
            <person name="Slipinski A."/>
            <person name="Escalona H.E."/>
            <person name="Waterhouse R.M."/>
            <person name="Zwick A."/>
            <person name="Pang H."/>
        </authorList>
    </citation>
    <scope>NUCLEOTIDE SEQUENCE [LARGE SCALE GENOMIC DNA]</scope>
    <source>
        <strain evidence="3">SYSU2018</strain>
    </source>
</reference>
<proteinExistence type="predicted"/>
<keyword evidence="4" id="KW-1185">Reference proteome</keyword>
<keyword evidence="2" id="KW-0472">Membrane</keyword>
<evidence type="ECO:0000313" key="3">
    <source>
        <dbReference type="EMBL" id="KAL3272813.1"/>
    </source>
</evidence>
<evidence type="ECO:0000313" key="4">
    <source>
        <dbReference type="Proteomes" id="UP001516400"/>
    </source>
</evidence>
<keyword evidence="2" id="KW-1133">Transmembrane helix</keyword>
<comment type="caution">
    <text evidence="3">The sequence shown here is derived from an EMBL/GenBank/DDBJ whole genome shotgun (WGS) entry which is preliminary data.</text>
</comment>
<gene>
    <name evidence="3" type="ORF">HHI36_014273</name>
</gene>
<dbReference type="Proteomes" id="UP001516400">
    <property type="component" value="Unassembled WGS sequence"/>
</dbReference>
<organism evidence="3 4">
    <name type="scientific">Cryptolaemus montrouzieri</name>
    <dbReference type="NCBI Taxonomy" id="559131"/>
    <lineage>
        <taxon>Eukaryota</taxon>
        <taxon>Metazoa</taxon>
        <taxon>Ecdysozoa</taxon>
        <taxon>Arthropoda</taxon>
        <taxon>Hexapoda</taxon>
        <taxon>Insecta</taxon>
        <taxon>Pterygota</taxon>
        <taxon>Neoptera</taxon>
        <taxon>Endopterygota</taxon>
        <taxon>Coleoptera</taxon>
        <taxon>Polyphaga</taxon>
        <taxon>Cucujiformia</taxon>
        <taxon>Coccinelloidea</taxon>
        <taxon>Coccinellidae</taxon>
        <taxon>Scymninae</taxon>
        <taxon>Scymnini</taxon>
        <taxon>Cryptolaemus</taxon>
    </lineage>
</organism>
<dbReference type="EMBL" id="JABFTP020000062">
    <property type="protein sequence ID" value="KAL3272813.1"/>
    <property type="molecule type" value="Genomic_DNA"/>
</dbReference>
<feature type="region of interest" description="Disordered" evidence="1">
    <location>
        <begin position="476"/>
        <end position="498"/>
    </location>
</feature>
<feature type="region of interest" description="Disordered" evidence="1">
    <location>
        <begin position="1"/>
        <end position="25"/>
    </location>
</feature>
<accession>A0ABD2N2L0</accession>
<sequence length="608" mass="69973">MYKHSSKNSTHLKQSSWLVPPRRPKHLTQKQAQVQPLENNSVHQTISQKSEAGLPQGYIHDHYSPKLDRFKFGKSKSFDVFTENTKNQLNIQDKRRSVFVNPHLRKGQERLSSSSNESVRKIETNQYKANKDLCKRTVKNDSVINVDNSVLNKSDCTKANITKEKLQKDINKTGEYLKEHRIKSKYSPPPELSYTEAKLSAESTNDLETNNKNNKKLLNFECDKSLVGYLTALNMFRAGLKLKERFVLGLSVVAVLFTLLLVIDIQMDYGYSGAYIVPSHGRVRYVQKEDGPQAAYNSFRKRFLQKTHSGSVNISKEAVPLEQKQSENLIQSSQKIKDNIVTEEHDDFSDLLDYILLDDYDREKFRTGVGRESPVLQKDFYGELVRTKNPSIAELKHIDLERTCSAEKTVKDAQKSANIGNIEELYNTTRLLVDKQFRSKKLIKDKHGNPLVNAIDQLRRWQEYFRELFQNEILDGVDQPTDEDEDVPEDSKISSNPPTKSEIMQAIMEHLNVQQQKYQEVIGRKLKAIENFEAIELNEMCSTLTEAIHTATKVICSKTKNDKTCKISVATNVFMDKRWKWPRALLNTMNLATPSEKKSEKTLENKMM</sequence>
<protein>
    <submittedName>
        <fullName evidence="3">Uncharacterized protein</fullName>
    </submittedName>
</protein>
<feature type="transmembrane region" description="Helical" evidence="2">
    <location>
        <begin position="246"/>
        <end position="263"/>
    </location>
</feature>
<evidence type="ECO:0000256" key="2">
    <source>
        <dbReference type="SAM" id="Phobius"/>
    </source>
</evidence>
<dbReference type="AlphaFoldDB" id="A0ABD2N2L0"/>
<keyword evidence="2" id="KW-0812">Transmembrane</keyword>
<feature type="compositionally biased region" description="Polar residues" evidence="1">
    <location>
        <begin position="7"/>
        <end position="17"/>
    </location>
</feature>
<name>A0ABD2N2L0_9CUCU</name>
<evidence type="ECO:0000256" key="1">
    <source>
        <dbReference type="SAM" id="MobiDB-lite"/>
    </source>
</evidence>